<proteinExistence type="predicted"/>
<reference evidence="1 2" key="1">
    <citation type="submission" date="2020-08" db="EMBL/GenBank/DDBJ databases">
        <title>Genomic Encyclopedia of Type Strains, Phase III (KMG-III): the genomes of soil and plant-associated and newly described type strains.</title>
        <authorList>
            <person name="Whitman W."/>
        </authorList>
    </citation>
    <scope>NUCLEOTIDE SEQUENCE [LARGE SCALE GENOMIC DNA]</scope>
    <source>
        <strain evidence="1 2">CECT 3146</strain>
    </source>
</reference>
<protein>
    <submittedName>
        <fullName evidence="1">Prophage maintenance system killer protein</fullName>
    </submittedName>
</protein>
<comment type="caution">
    <text evidence="1">The sequence shown here is derived from an EMBL/GenBank/DDBJ whole genome shotgun (WGS) entry which is preliminary data.</text>
</comment>
<evidence type="ECO:0000313" key="1">
    <source>
        <dbReference type="EMBL" id="MBB5108948.1"/>
    </source>
</evidence>
<name>A0A7W8B267_STRST</name>
<gene>
    <name evidence="1" type="ORF">FHS40_008074</name>
</gene>
<dbReference type="AlphaFoldDB" id="A0A7W8B267"/>
<dbReference type="Proteomes" id="UP000549009">
    <property type="component" value="Unassembled WGS sequence"/>
</dbReference>
<organism evidence="1 2">
    <name type="scientific">Streptomyces spectabilis</name>
    <dbReference type="NCBI Taxonomy" id="68270"/>
    <lineage>
        <taxon>Bacteria</taxon>
        <taxon>Bacillati</taxon>
        <taxon>Actinomycetota</taxon>
        <taxon>Actinomycetes</taxon>
        <taxon>Kitasatosporales</taxon>
        <taxon>Streptomycetaceae</taxon>
        <taxon>Streptomyces</taxon>
    </lineage>
</organism>
<accession>A0A7W8B267</accession>
<dbReference type="RefSeq" id="WP_184925848.1">
    <property type="nucleotide sequence ID" value="NZ_BMSQ01000025.1"/>
</dbReference>
<sequence>MPGEYFIDYRWILERQEEILPGDLSVNDYSVFVGVAARHKVDPPRHDQVSDAFWRAAVLLQECVLLRPLPTRNELFGHGLAVAYLELSGYRVHTKFEPWRDLISDIRGVPLDSYQIADRLRALQAS</sequence>
<evidence type="ECO:0000313" key="2">
    <source>
        <dbReference type="Proteomes" id="UP000549009"/>
    </source>
</evidence>
<dbReference type="EMBL" id="JACHJD010000022">
    <property type="protein sequence ID" value="MBB5108948.1"/>
    <property type="molecule type" value="Genomic_DNA"/>
</dbReference>
<keyword evidence="2" id="KW-1185">Reference proteome</keyword>